<sequence length="116" mass="12933">MKVSQILFALMANTAIATWPKANEYTDHACSNFNYGHHQQHLSTVTMDETTHSVYLNGGNGFWTGTKYFWLGFSEKGDDGQCRGEQLGQLPSDGDCVNLDAHFSQRINCLRLSNNG</sequence>
<organism evidence="2 3">
    <name type="scientific">Fusarium solani</name>
    <name type="common">Filamentous fungus</name>
    <dbReference type="NCBI Taxonomy" id="169388"/>
    <lineage>
        <taxon>Eukaryota</taxon>
        <taxon>Fungi</taxon>
        <taxon>Dikarya</taxon>
        <taxon>Ascomycota</taxon>
        <taxon>Pezizomycotina</taxon>
        <taxon>Sordariomycetes</taxon>
        <taxon>Hypocreomycetidae</taxon>
        <taxon>Hypocreales</taxon>
        <taxon>Nectriaceae</taxon>
        <taxon>Fusarium</taxon>
        <taxon>Fusarium solani species complex</taxon>
    </lineage>
</organism>
<dbReference type="AlphaFoldDB" id="A0A9P9G193"/>
<evidence type="ECO:0008006" key="4">
    <source>
        <dbReference type="Google" id="ProtNLM"/>
    </source>
</evidence>
<name>A0A9P9G193_FUSSL</name>
<keyword evidence="3" id="KW-1185">Reference proteome</keyword>
<feature type="signal peptide" evidence="1">
    <location>
        <begin position="1"/>
        <end position="17"/>
    </location>
</feature>
<reference evidence="2" key="1">
    <citation type="journal article" date="2021" name="Nat. Commun.">
        <title>Genetic determinants of endophytism in the Arabidopsis root mycobiome.</title>
        <authorList>
            <person name="Mesny F."/>
            <person name="Miyauchi S."/>
            <person name="Thiergart T."/>
            <person name="Pickel B."/>
            <person name="Atanasova L."/>
            <person name="Karlsson M."/>
            <person name="Huettel B."/>
            <person name="Barry K.W."/>
            <person name="Haridas S."/>
            <person name="Chen C."/>
            <person name="Bauer D."/>
            <person name="Andreopoulos W."/>
            <person name="Pangilinan J."/>
            <person name="LaButti K."/>
            <person name="Riley R."/>
            <person name="Lipzen A."/>
            <person name="Clum A."/>
            <person name="Drula E."/>
            <person name="Henrissat B."/>
            <person name="Kohler A."/>
            <person name="Grigoriev I.V."/>
            <person name="Martin F.M."/>
            <person name="Hacquard S."/>
        </authorList>
    </citation>
    <scope>NUCLEOTIDE SEQUENCE</scope>
    <source>
        <strain evidence="2">FSSC 5 MPI-SDFR-AT-0091</strain>
    </source>
</reference>
<comment type="caution">
    <text evidence="2">The sequence shown here is derived from an EMBL/GenBank/DDBJ whole genome shotgun (WGS) entry which is preliminary data.</text>
</comment>
<accession>A0A9P9G193</accession>
<proteinExistence type="predicted"/>
<evidence type="ECO:0000256" key="1">
    <source>
        <dbReference type="SAM" id="SignalP"/>
    </source>
</evidence>
<evidence type="ECO:0000313" key="2">
    <source>
        <dbReference type="EMBL" id="KAH7230363.1"/>
    </source>
</evidence>
<protein>
    <recommendedName>
        <fullName evidence="4">Small secreted protein</fullName>
    </recommendedName>
</protein>
<dbReference type="OrthoDB" id="5404773at2759"/>
<gene>
    <name evidence="2" type="ORF">B0J15DRAFT_410799</name>
</gene>
<keyword evidence="1" id="KW-0732">Signal</keyword>
<feature type="chain" id="PRO_5040331784" description="Small secreted protein" evidence="1">
    <location>
        <begin position="18"/>
        <end position="116"/>
    </location>
</feature>
<dbReference type="EMBL" id="JAGTJS010000038">
    <property type="protein sequence ID" value="KAH7230363.1"/>
    <property type="molecule type" value="Genomic_DNA"/>
</dbReference>
<evidence type="ECO:0000313" key="3">
    <source>
        <dbReference type="Proteomes" id="UP000736672"/>
    </source>
</evidence>
<dbReference type="Proteomes" id="UP000736672">
    <property type="component" value="Unassembled WGS sequence"/>
</dbReference>